<evidence type="ECO:0008006" key="3">
    <source>
        <dbReference type="Google" id="ProtNLM"/>
    </source>
</evidence>
<gene>
    <name evidence="1" type="ORF">TNO010_520069</name>
</gene>
<dbReference type="Pfam" id="PF13715">
    <property type="entry name" value="CarbopepD_reg_2"/>
    <property type="match status" value="1"/>
</dbReference>
<proteinExistence type="predicted"/>
<protein>
    <recommendedName>
        <fullName evidence="3">TonB-dependent receptor</fullName>
    </recommendedName>
</protein>
<dbReference type="SUPFAM" id="SSF49464">
    <property type="entry name" value="Carboxypeptidase regulatory domain-like"/>
    <property type="match status" value="1"/>
</dbReference>
<dbReference type="AlphaFoldDB" id="A0A2I2MAW5"/>
<accession>A0A2I2MAW5</accession>
<dbReference type="Proteomes" id="UP000490060">
    <property type="component" value="Unassembled WGS sequence"/>
</dbReference>
<evidence type="ECO:0000313" key="2">
    <source>
        <dbReference type="Proteomes" id="UP000490060"/>
    </source>
</evidence>
<dbReference type="GeneID" id="86818871"/>
<dbReference type="RefSeq" id="WP_058885164.1">
    <property type="nucleotide sequence ID" value="NZ_JAFMUG010000004.1"/>
</dbReference>
<reference evidence="1 2" key="1">
    <citation type="submission" date="2017-11" db="EMBL/GenBank/DDBJ databases">
        <authorList>
            <person name="Duchaud E."/>
        </authorList>
    </citation>
    <scope>NUCLEOTIDE SEQUENCE [LARGE SCALE GENOMIC DNA]</scope>
    <source>
        <strain evidence="1 2">TNO010</strain>
    </source>
</reference>
<sequence>MKKKYLLILFLFSVIKVTISQEKQKTVRKFLYGNLKDTIGNLYNAHIINLTTKQGTFTNQSGEFRILASVNDSLKISFVGYKSIRIKVSANHFGIQKNSFILSKETFELDEVTLKKHQLKGRLFSDLKEVPTNFGAIKSKKAVDFSMIDFNQIVISKIDATARIKAPDMRKQVDPTARFEGVSIKSGAGIDQYAAEKRRLRKEIQFKENFPKILLSEFGEKFFFIELKIPKEKYHHFLNYCNYLGIEELYKKGRVLEMLKILQQQSENYLKIINSVE</sequence>
<organism evidence="1 2">
    <name type="scientific">Tenacibaculum finnmarkense genomovar ulcerans</name>
    <dbReference type="NCBI Taxonomy" id="2781388"/>
    <lineage>
        <taxon>Bacteria</taxon>
        <taxon>Pseudomonadati</taxon>
        <taxon>Bacteroidota</taxon>
        <taxon>Flavobacteriia</taxon>
        <taxon>Flavobacteriales</taxon>
        <taxon>Flavobacteriaceae</taxon>
        <taxon>Tenacibaculum</taxon>
        <taxon>Tenacibaculum finnmarkense</taxon>
    </lineage>
</organism>
<name>A0A2I2MAW5_9FLAO</name>
<dbReference type="InterPro" id="IPR008969">
    <property type="entry name" value="CarboxyPept-like_regulatory"/>
</dbReference>
<evidence type="ECO:0000313" key="1">
    <source>
        <dbReference type="EMBL" id="SOU89682.1"/>
    </source>
</evidence>
<dbReference type="EMBL" id="OENE01000048">
    <property type="protein sequence ID" value="SOU89682.1"/>
    <property type="molecule type" value="Genomic_DNA"/>
</dbReference>